<dbReference type="AlphaFoldDB" id="F2KSN7"/>
<dbReference type="Proteomes" id="UP000008136">
    <property type="component" value="Chromosome"/>
</dbReference>
<dbReference type="RefSeq" id="WP_013684758.1">
    <property type="nucleotide sequence ID" value="NC_015320.1"/>
</dbReference>
<evidence type="ECO:0000256" key="1">
    <source>
        <dbReference type="ARBA" id="ARBA00007073"/>
    </source>
</evidence>
<dbReference type="Gene3D" id="3.30.310.50">
    <property type="entry name" value="Alpha-D-phosphohexomutase, C-terminal domain"/>
    <property type="match status" value="1"/>
</dbReference>
<proteinExistence type="inferred from homology"/>
<dbReference type="Pfam" id="PF09341">
    <property type="entry name" value="Pcc1"/>
    <property type="match status" value="1"/>
</dbReference>
<evidence type="ECO:0000313" key="2">
    <source>
        <dbReference type="EMBL" id="AEA48107.1"/>
    </source>
</evidence>
<reference evidence="2 3" key="1">
    <citation type="submission" date="2011-03" db="EMBL/GenBank/DDBJ databases">
        <title>The complete genome of Archaeoglobus veneficus SNP6.</title>
        <authorList>
            <consortium name="US DOE Joint Genome Institute (JGI-PGF)"/>
            <person name="Lucas S."/>
            <person name="Copeland A."/>
            <person name="Lapidus A."/>
            <person name="Bruce D."/>
            <person name="Goodwin L."/>
            <person name="Pitluck S."/>
            <person name="Kyrpides N."/>
            <person name="Mavromatis K."/>
            <person name="Pagani I."/>
            <person name="Ivanova N."/>
            <person name="Mikhailova N."/>
            <person name="Lu M."/>
            <person name="Detter J.C."/>
            <person name="Tapia R."/>
            <person name="Han C."/>
            <person name="Land M."/>
            <person name="Hauser L."/>
            <person name="Markowitz V."/>
            <person name="Cheng J.-F."/>
            <person name="Hugenholtz P."/>
            <person name="Woyke T."/>
            <person name="Wu D."/>
            <person name="Spring S."/>
            <person name="Brambilla E."/>
            <person name="Klenk H.-P."/>
            <person name="Eisen J.A."/>
        </authorList>
    </citation>
    <scope>NUCLEOTIDE SEQUENCE [LARGE SCALE GENOMIC DNA]</scope>
    <source>
        <strain evidence="3">SNP6</strain>
    </source>
</reference>
<dbReference type="NCBIfam" id="NF011470">
    <property type="entry name" value="PRK14887.1"/>
    <property type="match status" value="1"/>
</dbReference>
<dbReference type="KEGG" id="ave:Arcve_2118"/>
<dbReference type="GeneID" id="10395253"/>
<protein>
    <recommendedName>
        <fullName evidence="4">KEOPS complex Pcc1-like subunit</fullName>
    </recommendedName>
</protein>
<dbReference type="STRING" id="693661.Arcve_2118"/>
<sequence length="73" mass="8492">MRAEFSFEISDAEIVYRALKVEETKTKAKVYLERGRLMLKLEAEDLTSLRASVNAWLRLIKVCKDVIKSVERC</sequence>
<dbReference type="EMBL" id="CP002588">
    <property type="protein sequence ID" value="AEA48107.1"/>
    <property type="molecule type" value="Genomic_DNA"/>
</dbReference>
<dbReference type="OrthoDB" id="8982at2157"/>
<accession>F2KSN7</accession>
<comment type="similarity">
    <text evidence="1">Belongs to the CTAG/PCC1 family.</text>
</comment>
<name>F2KSN7_ARCVS</name>
<keyword evidence="3" id="KW-1185">Reference proteome</keyword>
<gene>
    <name evidence="2" type="ordered locus">Arcve_2118</name>
</gene>
<dbReference type="eggNOG" id="arCOG04414">
    <property type="taxonomic scope" value="Archaea"/>
</dbReference>
<evidence type="ECO:0000313" key="3">
    <source>
        <dbReference type="Proteomes" id="UP000008136"/>
    </source>
</evidence>
<organism evidence="2 3">
    <name type="scientific">Archaeoglobus veneficus (strain DSM 11195 / SNP6)</name>
    <dbReference type="NCBI Taxonomy" id="693661"/>
    <lineage>
        <taxon>Archaea</taxon>
        <taxon>Methanobacteriati</taxon>
        <taxon>Methanobacteriota</taxon>
        <taxon>Archaeoglobi</taxon>
        <taxon>Archaeoglobales</taxon>
        <taxon>Archaeoglobaceae</taxon>
        <taxon>Archaeoglobus</taxon>
    </lineage>
</organism>
<dbReference type="HOGENOM" id="CLU_170076_2_1_2"/>
<evidence type="ECO:0008006" key="4">
    <source>
        <dbReference type="Google" id="ProtNLM"/>
    </source>
</evidence>
<dbReference type="InterPro" id="IPR015419">
    <property type="entry name" value="CTAG/Pcc1"/>
</dbReference>